<keyword evidence="2" id="KW-0732">Signal</keyword>
<sequence>MTRAKKILTTIALILTAAAVSASPALADNSMPAPAPNSPASVTTPADSAP</sequence>
<name>A0A7T7KWU7_9ACTN</name>
<dbReference type="Proteomes" id="UP000595636">
    <property type="component" value="Chromosome"/>
</dbReference>
<keyword evidence="4" id="KW-1185">Reference proteome</keyword>
<proteinExistence type="predicted"/>
<dbReference type="AlphaFoldDB" id="A0A7T7KWU7"/>
<protein>
    <submittedName>
        <fullName evidence="3">Uncharacterized protein</fullName>
    </submittedName>
</protein>
<dbReference type="EMBL" id="CP066831">
    <property type="protein sequence ID" value="QQM41585.1"/>
    <property type="molecule type" value="Genomic_DNA"/>
</dbReference>
<dbReference type="RefSeq" id="WP_200396576.1">
    <property type="nucleotide sequence ID" value="NZ_CP066831.1"/>
</dbReference>
<evidence type="ECO:0000313" key="3">
    <source>
        <dbReference type="EMBL" id="QQM41585.1"/>
    </source>
</evidence>
<evidence type="ECO:0000313" key="4">
    <source>
        <dbReference type="Proteomes" id="UP000595636"/>
    </source>
</evidence>
<organism evidence="3 4">
    <name type="scientific">Streptomyces liliifuscus</name>
    <dbReference type="NCBI Taxonomy" id="2797636"/>
    <lineage>
        <taxon>Bacteria</taxon>
        <taxon>Bacillati</taxon>
        <taxon>Actinomycetota</taxon>
        <taxon>Actinomycetes</taxon>
        <taxon>Kitasatosporales</taxon>
        <taxon>Streptomycetaceae</taxon>
        <taxon>Streptomyces</taxon>
    </lineage>
</organism>
<accession>A0A7T7KWU7</accession>
<evidence type="ECO:0000256" key="1">
    <source>
        <dbReference type="SAM" id="MobiDB-lite"/>
    </source>
</evidence>
<gene>
    <name evidence="3" type="ORF">JEQ17_20410</name>
</gene>
<reference evidence="3 4" key="1">
    <citation type="submission" date="2020-12" db="EMBL/GenBank/DDBJ databases">
        <title>A novel species.</title>
        <authorList>
            <person name="Li K."/>
        </authorList>
    </citation>
    <scope>NUCLEOTIDE SEQUENCE [LARGE SCALE GENOMIC DNA]</scope>
    <source>
        <strain evidence="3 4">ZYC-3</strain>
    </source>
</reference>
<feature type="chain" id="PRO_5032301307" evidence="2">
    <location>
        <begin position="28"/>
        <end position="50"/>
    </location>
</feature>
<dbReference type="KEGG" id="slf:JEQ17_20410"/>
<feature type="signal peptide" evidence="2">
    <location>
        <begin position="1"/>
        <end position="27"/>
    </location>
</feature>
<feature type="region of interest" description="Disordered" evidence="1">
    <location>
        <begin position="26"/>
        <end position="50"/>
    </location>
</feature>
<evidence type="ECO:0000256" key="2">
    <source>
        <dbReference type="SAM" id="SignalP"/>
    </source>
</evidence>